<dbReference type="InterPro" id="IPR013766">
    <property type="entry name" value="Thioredoxin_domain"/>
</dbReference>
<evidence type="ECO:0000313" key="4">
    <source>
        <dbReference type="Proteomes" id="UP000251558"/>
    </source>
</evidence>
<dbReference type="PROSITE" id="PS51352">
    <property type="entry name" value="THIOREDOXIN_2"/>
    <property type="match status" value="1"/>
</dbReference>
<gene>
    <name evidence="3" type="ORF">DPM33_09615</name>
</gene>
<dbReference type="EMBL" id="QMBP01000003">
    <property type="protein sequence ID" value="RAZ91513.1"/>
    <property type="molecule type" value="Genomic_DNA"/>
</dbReference>
<organism evidence="3 4">
    <name type="scientific">Mesorhizobium hawassense</name>
    <dbReference type="NCBI Taxonomy" id="1209954"/>
    <lineage>
        <taxon>Bacteria</taxon>
        <taxon>Pseudomonadati</taxon>
        <taxon>Pseudomonadota</taxon>
        <taxon>Alphaproteobacteria</taxon>
        <taxon>Hyphomicrobiales</taxon>
        <taxon>Phyllobacteriaceae</taxon>
        <taxon>Mesorhizobium</taxon>
    </lineage>
</organism>
<reference evidence="3 4" key="2">
    <citation type="submission" date="2018-07" db="EMBL/GenBank/DDBJ databases">
        <title>Diversity of Mesorhizobium strains in Brazil.</title>
        <authorList>
            <person name="Helene L.C.F."/>
            <person name="Dall'Agnol R."/>
            <person name="Delamuta J.R.M."/>
            <person name="Hungria M."/>
        </authorList>
    </citation>
    <scope>NUCLEOTIDE SEQUENCE [LARGE SCALE GENOMIC DNA]</scope>
    <source>
        <strain evidence="3 4">AC99b</strain>
    </source>
</reference>
<dbReference type="PANTHER" id="PTHR45663:SF11">
    <property type="entry name" value="GEO12009P1"/>
    <property type="match status" value="1"/>
</dbReference>
<dbReference type="Pfam" id="PF00085">
    <property type="entry name" value="Thioredoxin"/>
    <property type="match status" value="1"/>
</dbReference>
<dbReference type="GO" id="GO:0015035">
    <property type="term" value="F:protein-disulfide reductase activity"/>
    <property type="evidence" value="ECO:0007669"/>
    <property type="project" value="TreeGrafter"/>
</dbReference>
<evidence type="ECO:0000259" key="2">
    <source>
        <dbReference type="PROSITE" id="PS51352"/>
    </source>
</evidence>
<dbReference type="RefSeq" id="WP_112097150.1">
    <property type="nucleotide sequence ID" value="NZ_QMBP01000003.1"/>
</dbReference>
<comment type="caution">
    <text evidence="3">The sequence shown here is derived from an EMBL/GenBank/DDBJ whole genome shotgun (WGS) entry which is preliminary data.</text>
</comment>
<sequence>MKRRHFLIISAAAGVAAAVGPALGHNGDETIPGFDKALKAGGPILIHVTAPWCEVCQAQKPIVAALLASPEFTTMKKFDVDFDTQKEILARYRVQMQSTMIVYKGGKEVDRQTGQTDPAVIEALLREAL</sequence>
<dbReference type="InterPro" id="IPR036249">
    <property type="entry name" value="Thioredoxin-like_sf"/>
</dbReference>
<dbReference type="PANTHER" id="PTHR45663">
    <property type="entry name" value="GEO12009P1"/>
    <property type="match status" value="1"/>
</dbReference>
<name>A0A330HTG1_9HYPH</name>
<dbReference type="AlphaFoldDB" id="A0A330HTG1"/>
<dbReference type="SUPFAM" id="SSF52833">
    <property type="entry name" value="Thioredoxin-like"/>
    <property type="match status" value="1"/>
</dbReference>
<evidence type="ECO:0000256" key="1">
    <source>
        <dbReference type="SAM" id="SignalP"/>
    </source>
</evidence>
<dbReference type="GO" id="GO:0005737">
    <property type="term" value="C:cytoplasm"/>
    <property type="evidence" value="ECO:0007669"/>
    <property type="project" value="TreeGrafter"/>
</dbReference>
<dbReference type="OrthoDB" id="7950124at2"/>
<feature type="signal peptide" evidence="1">
    <location>
        <begin position="1"/>
        <end position="24"/>
    </location>
</feature>
<keyword evidence="1" id="KW-0732">Signal</keyword>
<protein>
    <submittedName>
        <fullName evidence="3">Thioredoxin</fullName>
    </submittedName>
</protein>
<dbReference type="CDD" id="cd02947">
    <property type="entry name" value="TRX_family"/>
    <property type="match status" value="1"/>
</dbReference>
<keyword evidence="4" id="KW-1185">Reference proteome</keyword>
<proteinExistence type="predicted"/>
<accession>A0A330HTG1</accession>
<reference evidence="4" key="1">
    <citation type="submission" date="2018-06" db="EMBL/GenBank/DDBJ databases">
        <authorList>
            <person name="Helene L.C."/>
            <person name="Dall'Agnol R."/>
            <person name="Delamuta J.R."/>
            <person name="Hungria M."/>
        </authorList>
    </citation>
    <scope>NUCLEOTIDE SEQUENCE [LARGE SCALE GENOMIC DNA]</scope>
    <source>
        <strain evidence="4">AC99b</strain>
    </source>
</reference>
<feature type="chain" id="PRO_5016265266" evidence="1">
    <location>
        <begin position="25"/>
        <end position="129"/>
    </location>
</feature>
<evidence type="ECO:0000313" key="3">
    <source>
        <dbReference type="EMBL" id="RAZ91513.1"/>
    </source>
</evidence>
<dbReference type="Proteomes" id="UP000251558">
    <property type="component" value="Unassembled WGS sequence"/>
</dbReference>
<dbReference type="Gene3D" id="3.40.30.10">
    <property type="entry name" value="Glutaredoxin"/>
    <property type="match status" value="1"/>
</dbReference>
<feature type="domain" description="Thioredoxin" evidence="2">
    <location>
        <begin position="7"/>
        <end position="129"/>
    </location>
</feature>